<gene>
    <name evidence="1" type="ORF">DC094_13915</name>
</gene>
<evidence type="ECO:0008006" key="3">
    <source>
        <dbReference type="Google" id="ProtNLM"/>
    </source>
</evidence>
<organism evidence="1 2">
    <name type="scientific">Pelagibaculum spongiae</name>
    <dbReference type="NCBI Taxonomy" id="2080658"/>
    <lineage>
        <taxon>Bacteria</taxon>
        <taxon>Pseudomonadati</taxon>
        <taxon>Pseudomonadota</taxon>
        <taxon>Gammaproteobacteria</taxon>
        <taxon>Oceanospirillales</taxon>
        <taxon>Pelagibaculum</taxon>
    </lineage>
</organism>
<dbReference type="EMBL" id="QDDL01000005">
    <property type="protein sequence ID" value="PVZ68372.1"/>
    <property type="molecule type" value="Genomic_DNA"/>
</dbReference>
<evidence type="ECO:0000313" key="2">
    <source>
        <dbReference type="Proteomes" id="UP000244906"/>
    </source>
</evidence>
<dbReference type="OrthoDB" id="7868450at2"/>
<comment type="caution">
    <text evidence="1">The sequence shown here is derived from an EMBL/GenBank/DDBJ whole genome shotgun (WGS) entry which is preliminary data.</text>
</comment>
<accession>A0A2V1GSV3</accession>
<dbReference type="PROSITE" id="PS51257">
    <property type="entry name" value="PROKAR_LIPOPROTEIN"/>
    <property type="match status" value="1"/>
</dbReference>
<dbReference type="Proteomes" id="UP000244906">
    <property type="component" value="Unassembled WGS sequence"/>
</dbReference>
<reference evidence="1 2" key="1">
    <citation type="submission" date="2018-04" db="EMBL/GenBank/DDBJ databases">
        <title>Thalassorhabdus spongiae gen. nov., sp. nov., isolated from a marine sponge in South-West Iceland.</title>
        <authorList>
            <person name="Knobloch S."/>
            <person name="Daussin A."/>
            <person name="Johannsson R."/>
            <person name="Marteinsson V.T."/>
        </authorList>
    </citation>
    <scope>NUCLEOTIDE SEQUENCE [LARGE SCALE GENOMIC DNA]</scope>
    <source>
        <strain evidence="1 2">Hp12</strain>
    </source>
</reference>
<sequence length="147" mass="15685">MLQTRHLKIYLCSFLVIWLVGCESTGSIRGVSSSGSNVIFDYKQDIFAKDGELTVQTGDGEVFRGKFVQQSTSQSGSTWSIGESSNDDSLLLGDSTSTSSKTQALLIGNKGNSMKCQFQFSDPAFGIDGGGIGSCTVSDGREINLVF</sequence>
<keyword evidence="2" id="KW-1185">Reference proteome</keyword>
<protein>
    <recommendedName>
        <fullName evidence="3">Lipoprotein</fullName>
    </recommendedName>
</protein>
<evidence type="ECO:0000313" key="1">
    <source>
        <dbReference type="EMBL" id="PVZ68372.1"/>
    </source>
</evidence>
<dbReference type="AlphaFoldDB" id="A0A2V1GSV3"/>
<proteinExistence type="predicted"/>
<dbReference type="RefSeq" id="WP_116687698.1">
    <property type="nucleotide sequence ID" value="NZ_CAWNYD010000005.1"/>
</dbReference>
<name>A0A2V1GSV3_9GAMM</name>